<evidence type="ECO:0000256" key="3">
    <source>
        <dbReference type="ARBA" id="ARBA00022475"/>
    </source>
</evidence>
<keyword evidence="3" id="KW-1003">Cell membrane</keyword>
<organism evidence="8 9">
    <name type="scientific">Magnetovibrio blakemorei</name>
    <dbReference type="NCBI Taxonomy" id="28181"/>
    <lineage>
        <taxon>Bacteria</taxon>
        <taxon>Pseudomonadati</taxon>
        <taxon>Pseudomonadota</taxon>
        <taxon>Alphaproteobacteria</taxon>
        <taxon>Rhodospirillales</taxon>
        <taxon>Magnetovibrionaceae</taxon>
        <taxon>Magnetovibrio</taxon>
    </lineage>
</organism>
<feature type="transmembrane region" description="Helical" evidence="7">
    <location>
        <begin position="44"/>
        <end position="66"/>
    </location>
</feature>
<keyword evidence="6 7" id="KW-0472">Membrane</keyword>
<dbReference type="GO" id="GO:0005886">
    <property type="term" value="C:plasma membrane"/>
    <property type="evidence" value="ECO:0007669"/>
    <property type="project" value="UniProtKB-SubCell"/>
</dbReference>
<sequence>MHIEPGVVEGAKITLSFATAAGSLGFAAKLAVDSIKNSGAVSKGIVSLGMRSAIATALVFSFFQILPHQPVGVSEVHLILGSTLFLMFGAPAAAIGLTLGLLVQGLFFAPFDLPQLGMNLTTLLVPLFAMSVLAKRVIPANVAYKDVTYGQALKLSTAFQGGIVSWVAFWAFYGQGFGAENVANVAAFGAAYMTVIAVEPLVDLAVLASVKGLHRFKDSGVLNQRLFQGAGV</sequence>
<evidence type="ECO:0000256" key="2">
    <source>
        <dbReference type="ARBA" id="ARBA00022448"/>
    </source>
</evidence>
<keyword evidence="4 7" id="KW-0812">Transmembrane</keyword>
<dbReference type="EMBL" id="MCGG01000027">
    <property type="protein sequence ID" value="OEJ66886.1"/>
    <property type="molecule type" value="Genomic_DNA"/>
</dbReference>
<dbReference type="AlphaFoldDB" id="A0A1E5Q819"/>
<comment type="caution">
    <text evidence="8">The sequence shown here is derived from an EMBL/GenBank/DDBJ whole genome shotgun (WGS) entry which is preliminary data.</text>
</comment>
<dbReference type="STRING" id="28181.BEN30_10835"/>
<feature type="transmembrane region" description="Helical" evidence="7">
    <location>
        <begin position="116"/>
        <end position="134"/>
    </location>
</feature>
<dbReference type="Gene3D" id="1.10.1760.20">
    <property type="match status" value="1"/>
</dbReference>
<reference evidence="9" key="1">
    <citation type="submission" date="2016-07" db="EMBL/GenBank/DDBJ databases">
        <authorList>
            <person name="Florea S."/>
            <person name="Webb J.S."/>
            <person name="Jaromczyk J."/>
            <person name="Schardl C.L."/>
        </authorList>
    </citation>
    <scope>NUCLEOTIDE SEQUENCE [LARGE SCALE GENOMIC DNA]</scope>
    <source>
        <strain evidence="9">MV-1</strain>
    </source>
</reference>
<evidence type="ECO:0000256" key="4">
    <source>
        <dbReference type="ARBA" id="ARBA00022692"/>
    </source>
</evidence>
<dbReference type="GO" id="GO:0000041">
    <property type="term" value="P:transition metal ion transport"/>
    <property type="evidence" value="ECO:0007669"/>
    <property type="project" value="InterPro"/>
</dbReference>
<feature type="transmembrane region" description="Helical" evidence="7">
    <location>
        <begin position="12"/>
        <end position="32"/>
    </location>
</feature>
<dbReference type="Pfam" id="PF01891">
    <property type="entry name" value="CbiM"/>
    <property type="match status" value="1"/>
</dbReference>
<evidence type="ECO:0000313" key="8">
    <source>
        <dbReference type="EMBL" id="OEJ66886.1"/>
    </source>
</evidence>
<feature type="transmembrane region" description="Helical" evidence="7">
    <location>
        <begin position="155"/>
        <end position="173"/>
    </location>
</feature>
<keyword evidence="9" id="KW-1185">Reference proteome</keyword>
<evidence type="ECO:0000256" key="7">
    <source>
        <dbReference type="SAM" id="Phobius"/>
    </source>
</evidence>
<feature type="transmembrane region" description="Helical" evidence="7">
    <location>
        <begin position="78"/>
        <end position="104"/>
    </location>
</feature>
<evidence type="ECO:0000256" key="6">
    <source>
        <dbReference type="ARBA" id="ARBA00023136"/>
    </source>
</evidence>
<evidence type="ECO:0000256" key="5">
    <source>
        <dbReference type="ARBA" id="ARBA00022989"/>
    </source>
</evidence>
<gene>
    <name evidence="8" type="ORF">BEN30_10835</name>
</gene>
<name>A0A1E5Q819_9PROT</name>
<evidence type="ECO:0000313" key="9">
    <source>
        <dbReference type="Proteomes" id="UP000095347"/>
    </source>
</evidence>
<dbReference type="InterPro" id="IPR002751">
    <property type="entry name" value="CbiM/NikMN"/>
</dbReference>
<feature type="transmembrane region" description="Helical" evidence="7">
    <location>
        <begin position="185"/>
        <end position="207"/>
    </location>
</feature>
<keyword evidence="2" id="KW-0813">Transport</keyword>
<accession>A0A1E5Q819</accession>
<comment type="subcellular location">
    <subcellularLocation>
        <location evidence="1">Cell membrane</location>
        <topology evidence="1">Multi-pass membrane protein</topology>
    </subcellularLocation>
</comment>
<dbReference type="Proteomes" id="UP000095347">
    <property type="component" value="Unassembled WGS sequence"/>
</dbReference>
<dbReference type="RefSeq" id="WP_069958093.1">
    <property type="nucleotide sequence ID" value="NZ_MCGG01000027.1"/>
</dbReference>
<protein>
    <submittedName>
        <fullName evidence="8">Cobalt transporter</fullName>
    </submittedName>
</protein>
<evidence type="ECO:0000256" key="1">
    <source>
        <dbReference type="ARBA" id="ARBA00004651"/>
    </source>
</evidence>
<keyword evidence="5 7" id="KW-1133">Transmembrane helix</keyword>
<dbReference type="OrthoDB" id="4710659at2"/>
<proteinExistence type="predicted"/>